<evidence type="ECO:0000256" key="1">
    <source>
        <dbReference type="SAM" id="Phobius"/>
    </source>
</evidence>
<organism evidence="2 3">
    <name type="scientific">Flavobacterium ardleyense</name>
    <dbReference type="NCBI Taxonomy" id="2038737"/>
    <lineage>
        <taxon>Bacteria</taxon>
        <taxon>Pseudomonadati</taxon>
        <taxon>Bacteroidota</taxon>
        <taxon>Flavobacteriia</taxon>
        <taxon>Flavobacteriales</taxon>
        <taxon>Flavobacteriaceae</taxon>
        <taxon>Flavobacterium</taxon>
    </lineage>
</organism>
<dbReference type="EMBL" id="JBHUOL010000006">
    <property type="protein sequence ID" value="MFD2907708.1"/>
    <property type="molecule type" value="Genomic_DNA"/>
</dbReference>
<gene>
    <name evidence="2" type="ORF">ACFSX9_03070</name>
</gene>
<accession>A0ABW5Z4S0</accession>
<sequence length="299" mass="35014">MNPILVFQKLKEDVLLTYQKQYPYFEGNWKTFSSQDIQNLIDLITTNVKQTVSEKWIYTHLKVETNEKLPRKDMLDILSQFVGYSGWDEYVFKWKEEPAIVLTAKAPNRAKIYFVLFPVLVLLMFLSYKYIKSENIQTIEVKNAFTEEQINSDEVKAVLIEKNVETPIQIIDSKIQINAKDSSKIVLKSPYYKEKTVIINKTSNPEISLQPDDYAMILKGFMKSDIKDWQTRKEQLNKILAADLEVLVMLKNDLGTEYFNKKEFSEKLIVPSVSLKKMKVIDIQRNSSNEINFIRILQE</sequence>
<evidence type="ECO:0000313" key="2">
    <source>
        <dbReference type="EMBL" id="MFD2907708.1"/>
    </source>
</evidence>
<comment type="caution">
    <text evidence="2">The sequence shown here is derived from an EMBL/GenBank/DDBJ whole genome shotgun (WGS) entry which is preliminary data.</text>
</comment>
<name>A0ABW5Z4S0_9FLAO</name>
<keyword evidence="3" id="KW-1185">Reference proteome</keyword>
<proteinExistence type="predicted"/>
<protein>
    <submittedName>
        <fullName evidence="2">Uncharacterized protein</fullName>
    </submittedName>
</protein>
<evidence type="ECO:0000313" key="3">
    <source>
        <dbReference type="Proteomes" id="UP001597549"/>
    </source>
</evidence>
<keyword evidence="1" id="KW-0812">Transmembrane</keyword>
<dbReference type="RefSeq" id="WP_379804245.1">
    <property type="nucleotide sequence ID" value="NZ_JBHUOL010000006.1"/>
</dbReference>
<dbReference type="Proteomes" id="UP001597549">
    <property type="component" value="Unassembled WGS sequence"/>
</dbReference>
<keyword evidence="1" id="KW-1133">Transmembrane helix</keyword>
<keyword evidence="1" id="KW-0472">Membrane</keyword>
<feature type="transmembrane region" description="Helical" evidence="1">
    <location>
        <begin position="112"/>
        <end position="131"/>
    </location>
</feature>
<reference evidence="3" key="1">
    <citation type="journal article" date="2019" name="Int. J. Syst. Evol. Microbiol.">
        <title>The Global Catalogue of Microorganisms (GCM) 10K type strain sequencing project: providing services to taxonomists for standard genome sequencing and annotation.</title>
        <authorList>
            <consortium name="The Broad Institute Genomics Platform"/>
            <consortium name="The Broad Institute Genome Sequencing Center for Infectious Disease"/>
            <person name="Wu L."/>
            <person name="Ma J."/>
        </authorList>
    </citation>
    <scope>NUCLEOTIDE SEQUENCE [LARGE SCALE GENOMIC DNA]</scope>
    <source>
        <strain evidence="3">KCTC 52644</strain>
    </source>
</reference>